<dbReference type="PANTHER" id="PTHR44196:SF1">
    <property type="entry name" value="DEHYDROGENASE_REDUCTASE SDR FAMILY MEMBER 7B"/>
    <property type="match status" value="1"/>
</dbReference>
<keyword evidence="2 4" id="KW-0560">Oxidoreductase</keyword>
<dbReference type="PANTHER" id="PTHR44196">
    <property type="entry name" value="DEHYDROGENASE/REDUCTASE SDR FAMILY MEMBER 7B"/>
    <property type="match status" value="1"/>
</dbReference>
<dbReference type="CDD" id="cd05233">
    <property type="entry name" value="SDR_c"/>
    <property type="match status" value="1"/>
</dbReference>
<evidence type="ECO:0000256" key="2">
    <source>
        <dbReference type="ARBA" id="ARBA00023002"/>
    </source>
</evidence>
<dbReference type="InterPro" id="IPR036291">
    <property type="entry name" value="NAD(P)-bd_dom_sf"/>
</dbReference>
<evidence type="ECO:0000313" key="5">
    <source>
        <dbReference type="Proteomes" id="UP001304671"/>
    </source>
</evidence>
<evidence type="ECO:0000256" key="1">
    <source>
        <dbReference type="ARBA" id="ARBA00006484"/>
    </source>
</evidence>
<proteinExistence type="inferred from homology"/>
<gene>
    <name evidence="4" type="ORF">VB264_13795</name>
</gene>
<evidence type="ECO:0000313" key="4">
    <source>
        <dbReference type="EMBL" id="MEA5258865.1"/>
    </source>
</evidence>
<dbReference type="GO" id="GO:0016491">
    <property type="term" value="F:oxidoreductase activity"/>
    <property type="evidence" value="ECO:0007669"/>
    <property type="project" value="UniProtKB-KW"/>
</dbReference>
<dbReference type="Proteomes" id="UP001304671">
    <property type="component" value="Unassembled WGS sequence"/>
</dbReference>
<dbReference type="PRINTS" id="PR00081">
    <property type="entry name" value="GDHRDH"/>
</dbReference>
<protein>
    <submittedName>
        <fullName evidence="4">SDR family oxidoreductase</fullName>
        <ecNumber evidence="4">1.-.-.-</ecNumber>
    </submittedName>
</protein>
<name>A0ABU5QQ18_9BACT</name>
<dbReference type="Pfam" id="PF00106">
    <property type="entry name" value="adh_short"/>
    <property type="match status" value="1"/>
</dbReference>
<dbReference type="EMBL" id="JAYFUL010000021">
    <property type="protein sequence ID" value="MEA5258865.1"/>
    <property type="molecule type" value="Genomic_DNA"/>
</dbReference>
<evidence type="ECO:0000256" key="3">
    <source>
        <dbReference type="RuleBase" id="RU000363"/>
    </source>
</evidence>
<dbReference type="PRINTS" id="PR00080">
    <property type="entry name" value="SDRFAMILY"/>
</dbReference>
<organism evidence="4 5">
    <name type="scientific">Arcicella aquatica</name>
    <dbReference type="NCBI Taxonomy" id="217141"/>
    <lineage>
        <taxon>Bacteria</taxon>
        <taxon>Pseudomonadati</taxon>
        <taxon>Bacteroidota</taxon>
        <taxon>Cytophagia</taxon>
        <taxon>Cytophagales</taxon>
        <taxon>Flectobacillaceae</taxon>
        <taxon>Arcicella</taxon>
    </lineage>
</organism>
<dbReference type="Gene3D" id="3.40.50.720">
    <property type="entry name" value="NAD(P)-binding Rossmann-like Domain"/>
    <property type="match status" value="1"/>
</dbReference>
<sequence>MSLQNKTILVTGASKGIGRSLAILLADKGVNLSLVARSEAELSTLKTEIEAKGAKAEIFIGSVGDEAFVKATIATTIASFGKIDALVNNAGFGVFKQATDITTEEWDAIYETNVKGTFLFCREAIPYMKSAGEGHIINIASDVAKRVFDGGSLYCSSKYAQDAFSMALRKEVRKDGIKVSVVYSGLVDTYFHARPEGDPHQAQYLTSQNMADVITYILEAPKHVVIDELMIHPMSQEY</sequence>
<comment type="similarity">
    <text evidence="1 3">Belongs to the short-chain dehydrogenases/reductases (SDR) family.</text>
</comment>
<accession>A0ABU5QQ18</accession>
<dbReference type="EC" id="1.-.-.-" evidence="4"/>
<dbReference type="SUPFAM" id="SSF51735">
    <property type="entry name" value="NAD(P)-binding Rossmann-fold domains"/>
    <property type="match status" value="1"/>
</dbReference>
<dbReference type="RefSeq" id="WP_323250269.1">
    <property type="nucleotide sequence ID" value="NZ_JAYFUL010000021.1"/>
</dbReference>
<dbReference type="InterPro" id="IPR002347">
    <property type="entry name" value="SDR_fam"/>
</dbReference>
<reference evidence="4 5" key="1">
    <citation type="submission" date="2023-12" db="EMBL/GenBank/DDBJ databases">
        <title>Novel species of the genus Arcicella isolated from rivers.</title>
        <authorList>
            <person name="Lu H."/>
        </authorList>
    </citation>
    <scope>NUCLEOTIDE SEQUENCE [LARGE SCALE GENOMIC DNA]</scope>
    <source>
        <strain evidence="4 5">LMG 21963</strain>
    </source>
</reference>
<keyword evidence="5" id="KW-1185">Reference proteome</keyword>
<comment type="caution">
    <text evidence="4">The sequence shown here is derived from an EMBL/GenBank/DDBJ whole genome shotgun (WGS) entry which is preliminary data.</text>
</comment>